<dbReference type="SMART" id="SM00861">
    <property type="entry name" value="Transket_pyr"/>
    <property type="match status" value="1"/>
</dbReference>
<evidence type="ECO:0000313" key="13">
    <source>
        <dbReference type="Proteomes" id="UP001171111"/>
    </source>
</evidence>
<evidence type="ECO:0000256" key="1">
    <source>
        <dbReference type="ARBA" id="ARBA00004980"/>
    </source>
</evidence>
<dbReference type="NCBIfam" id="TIGR00204">
    <property type="entry name" value="dxs"/>
    <property type="match status" value="1"/>
</dbReference>
<comment type="function">
    <text evidence="10">Catalyzes the acyloin condensation reaction between C atoms 2 and 3 of pyruvate and glyceraldehyde 3-phosphate to yield 1-deoxy-D-xylulose-5-phosphate (DXP).</text>
</comment>
<gene>
    <name evidence="10 12" type="primary">dxs</name>
    <name evidence="12" type="ORF">Q2362_06875</name>
</gene>
<dbReference type="PROSITE" id="PS00802">
    <property type="entry name" value="TRANSKETOLASE_2"/>
    <property type="match status" value="1"/>
</dbReference>
<evidence type="ECO:0000256" key="8">
    <source>
        <dbReference type="ARBA" id="ARBA00023052"/>
    </source>
</evidence>
<evidence type="ECO:0000256" key="3">
    <source>
        <dbReference type="ARBA" id="ARBA00011738"/>
    </source>
</evidence>
<feature type="binding site" evidence="10">
    <location>
        <position position="162"/>
    </location>
    <ligand>
        <name>thiamine diphosphate</name>
        <dbReference type="ChEBI" id="CHEBI:58937"/>
    </ligand>
</feature>
<dbReference type="SUPFAM" id="SSF52922">
    <property type="entry name" value="TK C-terminal domain-like"/>
    <property type="match status" value="1"/>
</dbReference>
<feature type="binding site" evidence="10">
    <location>
        <position position="363"/>
    </location>
    <ligand>
        <name>thiamine diphosphate</name>
        <dbReference type="ChEBI" id="CHEBI:58937"/>
    </ligand>
</feature>
<dbReference type="Pfam" id="PF02780">
    <property type="entry name" value="Transketolase_C"/>
    <property type="match status" value="1"/>
</dbReference>
<dbReference type="InterPro" id="IPR049557">
    <property type="entry name" value="Transketolase_CS"/>
</dbReference>
<keyword evidence="4 10" id="KW-0808">Transferase</keyword>
<feature type="domain" description="Transketolase-like pyrimidine-binding" evidence="11">
    <location>
        <begin position="312"/>
        <end position="476"/>
    </location>
</feature>
<evidence type="ECO:0000256" key="10">
    <source>
        <dbReference type="HAMAP-Rule" id="MF_00315"/>
    </source>
</evidence>
<dbReference type="PANTHER" id="PTHR43322:SF5">
    <property type="entry name" value="1-DEOXY-D-XYLULOSE-5-PHOSPHATE SYNTHASE, CHLOROPLASTIC"/>
    <property type="match status" value="1"/>
</dbReference>
<dbReference type="CDD" id="cd02007">
    <property type="entry name" value="TPP_DXS"/>
    <property type="match status" value="1"/>
</dbReference>
<evidence type="ECO:0000256" key="5">
    <source>
        <dbReference type="ARBA" id="ARBA00022723"/>
    </source>
</evidence>
<dbReference type="RefSeq" id="WP_302244600.1">
    <property type="nucleotide sequence ID" value="NZ_JAULJQ010000008.1"/>
</dbReference>
<dbReference type="HAMAP" id="MF_00315">
    <property type="entry name" value="DXP_synth"/>
    <property type="match status" value="1"/>
</dbReference>
<name>A0ABT8T7W8_9BACT</name>
<feature type="binding site" evidence="10">
    <location>
        <position position="63"/>
    </location>
    <ligand>
        <name>thiamine diphosphate</name>
        <dbReference type="ChEBI" id="CHEBI:58937"/>
    </ligand>
</feature>
<dbReference type="GO" id="GO:0008661">
    <property type="term" value="F:1-deoxy-D-xylulose-5-phosphate synthase activity"/>
    <property type="evidence" value="ECO:0007669"/>
    <property type="project" value="UniProtKB-EC"/>
</dbReference>
<proteinExistence type="inferred from homology"/>
<feature type="binding site" evidence="10">
    <location>
        <position position="133"/>
    </location>
    <ligand>
        <name>Mg(2+)</name>
        <dbReference type="ChEBI" id="CHEBI:18420"/>
    </ligand>
</feature>
<dbReference type="Pfam" id="PF13292">
    <property type="entry name" value="DXP_synthase_N"/>
    <property type="match status" value="1"/>
</dbReference>
<dbReference type="InterPro" id="IPR009014">
    <property type="entry name" value="Transketo_C/PFOR_II"/>
</dbReference>
<dbReference type="Pfam" id="PF02779">
    <property type="entry name" value="Transket_pyr"/>
    <property type="match status" value="1"/>
</dbReference>
<feature type="binding site" evidence="10">
    <location>
        <begin position="102"/>
        <end position="104"/>
    </location>
    <ligand>
        <name>thiamine diphosphate</name>
        <dbReference type="ChEBI" id="CHEBI:58937"/>
    </ligand>
</feature>
<sequence length="622" mass="67657">MDIKSLSNNELIALAANIREQILQAVSKNGGHLSSNLGVVELIIAMHAVFDSSKDPFIFDVSHQCYAHKILTGRSLETLRQFKGIGGYTNPHESECDYFVAGHSSTSISLAVGAAKAVELKGDERIPVVLIGDGAMSAGEAYEALNELGDRKYPCVIILNDNEMSIAKPVGALSKYISHAMAGSWYQSFKARINELLKYAPDSAAYMAKRLEEGIRLITPGMLFEELGLEYIGPIDGHNISEIISTLRTAKAMKKPVIVHAQTTKGKGYAPAEGKLEKWHGVSPFELEDKEKKAELSYERNSRIPSANESPKTATQIFSSALLSLAKNNEKITGITAAMPSGTGLDALLKEYPQRFWDVAIAEQHAVTQAGALAKEGFRPYVAIYSTFLQRAYDQIIHDVCILDLPVVFCIDRAGIVGEDGATHQGAFDISFLNALPSIELAAPTCEADFKALLSWSQSAAHPLALRYPRGRFICDELKDELEIDACEFKPYKASFVKTAQSDLLFIGYGNAVGKACAVANTLGGANVVNLGFAKPLDEEFLRKLSASFKTWYIFSESAKKGGVGEILSSFINENDLGVKIISFEYEDAFITHGKKELVEASLGLDAASIAEKIKAYKSAKK</sequence>
<comment type="catalytic activity">
    <reaction evidence="10">
        <text>D-glyceraldehyde 3-phosphate + pyruvate + H(+) = 1-deoxy-D-xylulose 5-phosphate + CO2</text>
        <dbReference type="Rhea" id="RHEA:12605"/>
        <dbReference type="ChEBI" id="CHEBI:15361"/>
        <dbReference type="ChEBI" id="CHEBI:15378"/>
        <dbReference type="ChEBI" id="CHEBI:16526"/>
        <dbReference type="ChEBI" id="CHEBI:57792"/>
        <dbReference type="ChEBI" id="CHEBI:59776"/>
        <dbReference type="EC" id="2.2.1.7"/>
    </reaction>
</comment>
<dbReference type="InterPro" id="IPR005477">
    <property type="entry name" value="Dxylulose-5-P_synthase"/>
</dbReference>
<feature type="binding site" evidence="10">
    <location>
        <position position="162"/>
    </location>
    <ligand>
        <name>Mg(2+)</name>
        <dbReference type="ChEBI" id="CHEBI:18420"/>
    </ligand>
</feature>
<evidence type="ECO:0000313" key="12">
    <source>
        <dbReference type="EMBL" id="MDO2409819.1"/>
    </source>
</evidence>
<dbReference type="EMBL" id="JAULJQ010000008">
    <property type="protein sequence ID" value="MDO2409819.1"/>
    <property type="molecule type" value="Genomic_DNA"/>
</dbReference>
<keyword evidence="13" id="KW-1185">Reference proteome</keyword>
<comment type="caution">
    <text evidence="12">The sequence shown here is derived from an EMBL/GenBank/DDBJ whole genome shotgun (WGS) entry which is preliminary data.</text>
</comment>
<dbReference type="Gene3D" id="3.40.50.970">
    <property type="match status" value="2"/>
</dbReference>
<comment type="subunit">
    <text evidence="3 10">Homodimer.</text>
</comment>
<dbReference type="Gene3D" id="3.40.50.920">
    <property type="match status" value="1"/>
</dbReference>
<evidence type="ECO:0000259" key="11">
    <source>
        <dbReference type="SMART" id="SM00861"/>
    </source>
</evidence>
<keyword evidence="9 10" id="KW-0414">Isoprene biosynthesis</keyword>
<dbReference type="EC" id="2.2.1.7" evidence="10"/>
<dbReference type="InterPro" id="IPR033248">
    <property type="entry name" value="Transketolase_C"/>
</dbReference>
<reference evidence="12 13" key="1">
    <citation type="submission" date="2023-06" db="EMBL/GenBank/DDBJ databases">
        <title>Campylobacter magnum sp. nov., isolated from cecal contents of domestic pigs (Sus scrofa domesticus).</title>
        <authorList>
            <person name="Papic B."/>
            <person name="Gruntar I."/>
        </authorList>
    </citation>
    <scope>NUCLEOTIDE SEQUENCE [LARGE SCALE GENOMIC DNA]</scope>
    <source>
        <strain evidence="13">34484-21</strain>
    </source>
</reference>
<comment type="similarity">
    <text evidence="2 10">Belongs to the transketolase family. DXPS subfamily.</text>
</comment>
<dbReference type="InterPro" id="IPR005475">
    <property type="entry name" value="Transketolase-like_Pyr-bd"/>
</dbReference>
<dbReference type="SUPFAM" id="SSF52518">
    <property type="entry name" value="Thiamin diphosphate-binding fold (THDP-binding)"/>
    <property type="match status" value="1"/>
</dbReference>
<keyword evidence="6 10" id="KW-0460">Magnesium</keyword>
<keyword evidence="8 10" id="KW-0786">Thiamine pyrophosphate</keyword>
<evidence type="ECO:0000256" key="2">
    <source>
        <dbReference type="ARBA" id="ARBA00011081"/>
    </source>
</evidence>
<dbReference type="InterPro" id="IPR029061">
    <property type="entry name" value="THDP-binding"/>
</dbReference>
<evidence type="ECO:0000256" key="4">
    <source>
        <dbReference type="ARBA" id="ARBA00022679"/>
    </source>
</evidence>
<comment type="pathway">
    <text evidence="1 10">Metabolic intermediate biosynthesis; 1-deoxy-D-xylulose 5-phosphate biosynthesis; 1-deoxy-D-xylulose 5-phosphate from D-glyceraldehyde 3-phosphate and pyruvate: step 1/1.</text>
</comment>
<dbReference type="NCBIfam" id="NF003933">
    <property type="entry name" value="PRK05444.2-2"/>
    <property type="match status" value="1"/>
</dbReference>
<keyword evidence="5 10" id="KW-0479">Metal-binding</keyword>
<organism evidence="12 13">
    <name type="scientific">Campylobacter magnus</name>
    <dbReference type="NCBI Taxonomy" id="3026462"/>
    <lineage>
        <taxon>Bacteria</taxon>
        <taxon>Pseudomonadati</taxon>
        <taxon>Campylobacterota</taxon>
        <taxon>Epsilonproteobacteria</taxon>
        <taxon>Campylobacterales</taxon>
        <taxon>Campylobacteraceae</taxon>
        <taxon>Campylobacter</taxon>
    </lineage>
</organism>
<dbReference type="PROSITE" id="PS00801">
    <property type="entry name" value="TRANSKETOLASE_1"/>
    <property type="match status" value="1"/>
</dbReference>
<protein>
    <recommendedName>
        <fullName evidence="10">1-deoxy-D-xylulose-5-phosphate synthase</fullName>
        <ecNumber evidence="10">2.2.1.7</ecNumber>
    </recommendedName>
    <alternativeName>
        <fullName evidence="10">1-deoxyxylulose-5-phosphate synthase</fullName>
        <shortName evidence="10">DXP synthase</shortName>
        <shortName evidence="10">DXPS</shortName>
    </alternativeName>
</protein>
<dbReference type="Proteomes" id="UP001171111">
    <property type="component" value="Unassembled WGS sequence"/>
</dbReference>
<feature type="binding site" evidence="10">
    <location>
        <position position="269"/>
    </location>
    <ligand>
        <name>thiamine diphosphate</name>
        <dbReference type="ChEBI" id="CHEBI:58937"/>
    </ligand>
</feature>
<dbReference type="CDD" id="cd07033">
    <property type="entry name" value="TPP_PYR_DXS_TK_like"/>
    <property type="match status" value="1"/>
</dbReference>
<evidence type="ECO:0000256" key="7">
    <source>
        <dbReference type="ARBA" id="ARBA00022977"/>
    </source>
</evidence>
<evidence type="ECO:0000256" key="9">
    <source>
        <dbReference type="ARBA" id="ARBA00023229"/>
    </source>
</evidence>
<evidence type="ECO:0000256" key="6">
    <source>
        <dbReference type="ARBA" id="ARBA00022842"/>
    </source>
</evidence>
<dbReference type="InterPro" id="IPR020826">
    <property type="entry name" value="Transketolase_BS"/>
</dbReference>
<accession>A0ABT8T7W8</accession>
<dbReference type="PANTHER" id="PTHR43322">
    <property type="entry name" value="1-D-DEOXYXYLULOSE 5-PHOSPHATE SYNTHASE-RELATED"/>
    <property type="match status" value="1"/>
</dbReference>
<feature type="binding site" evidence="10">
    <location>
        <begin position="134"/>
        <end position="135"/>
    </location>
    <ligand>
        <name>thiamine diphosphate</name>
        <dbReference type="ChEBI" id="CHEBI:58937"/>
    </ligand>
</feature>
<comment type="cofactor">
    <cofactor evidence="10">
        <name>Mg(2+)</name>
        <dbReference type="ChEBI" id="CHEBI:18420"/>
    </cofactor>
    <text evidence="10">Binds 1 Mg(2+) ion per subunit.</text>
</comment>
<keyword evidence="7 10" id="KW-0784">Thiamine biosynthesis</keyword>
<comment type="cofactor">
    <cofactor evidence="10">
        <name>thiamine diphosphate</name>
        <dbReference type="ChEBI" id="CHEBI:58937"/>
    </cofactor>
    <text evidence="10">Binds 1 thiamine pyrophosphate per subunit.</text>
</comment>